<sequence length="83" mass="9278">MAGVPPEGQCGHPDCGRARRSRQTGGERASDKNATRTATSLAKSRGEKLAYHHLAETLDAMEGFARDFEAMTRSENWYERCKY</sequence>
<dbReference type="Proteomes" id="UP000076727">
    <property type="component" value="Unassembled WGS sequence"/>
</dbReference>
<evidence type="ECO:0000313" key="2">
    <source>
        <dbReference type="EMBL" id="KZT64959.1"/>
    </source>
</evidence>
<gene>
    <name evidence="2" type="ORF">DAEQUDRAFT_731924</name>
</gene>
<keyword evidence="3" id="KW-1185">Reference proteome</keyword>
<proteinExistence type="predicted"/>
<name>A0A165LX12_9APHY</name>
<dbReference type="AlphaFoldDB" id="A0A165LX12"/>
<dbReference type="EMBL" id="KV429114">
    <property type="protein sequence ID" value="KZT64959.1"/>
    <property type="molecule type" value="Genomic_DNA"/>
</dbReference>
<protein>
    <submittedName>
        <fullName evidence="2">Uncharacterized protein</fullName>
    </submittedName>
</protein>
<feature type="region of interest" description="Disordered" evidence="1">
    <location>
        <begin position="1"/>
        <end position="47"/>
    </location>
</feature>
<evidence type="ECO:0000256" key="1">
    <source>
        <dbReference type="SAM" id="MobiDB-lite"/>
    </source>
</evidence>
<organism evidence="2 3">
    <name type="scientific">Daedalea quercina L-15889</name>
    <dbReference type="NCBI Taxonomy" id="1314783"/>
    <lineage>
        <taxon>Eukaryota</taxon>
        <taxon>Fungi</taxon>
        <taxon>Dikarya</taxon>
        <taxon>Basidiomycota</taxon>
        <taxon>Agaricomycotina</taxon>
        <taxon>Agaricomycetes</taxon>
        <taxon>Polyporales</taxon>
        <taxon>Fomitopsis</taxon>
    </lineage>
</organism>
<accession>A0A165LX12</accession>
<evidence type="ECO:0000313" key="3">
    <source>
        <dbReference type="Proteomes" id="UP000076727"/>
    </source>
</evidence>
<reference evidence="2 3" key="1">
    <citation type="journal article" date="2016" name="Mol. Biol. Evol.">
        <title>Comparative Genomics of Early-Diverging Mushroom-Forming Fungi Provides Insights into the Origins of Lignocellulose Decay Capabilities.</title>
        <authorList>
            <person name="Nagy L.G."/>
            <person name="Riley R."/>
            <person name="Tritt A."/>
            <person name="Adam C."/>
            <person name="Daum C."/>
            <person name="Floudas D."/>
            <person name="Sun H."/>
            <person name="Yadav J.S."/>
            <person name="Pangilinan J."/>
            <person name="Larsson K.H."/>
            <person name="Matsuura K."/>
            <person name="Barry K."/>
            <person name="Labutti K."/>
            <person name="Kuo R."/>
            <person name="Ohm R.A."/>
            <person name="Bhattacharya S.S."/>
            <person name="Shirouzu T."/>
            <person name="Yoshinaga Y."/>
            <person name="Martin F.M."/>
            <person name="Grigoriev I.V."/>
            <person name="Hibbett D.S."/>
        </authorList>
    </citation>
    <scope>NUCLEOTIDE SEQUENCE [LARGE SCALE GENOMIC DNA]</scope>
    <source>
        <strain evidence="2 3">L-15889</strain>
    </source>
</reference>